<gene>
    <name evidence="2" type="ORF">PQG89_06135</name>
</gene>
<evidence type="ECO:0000313" key="2">
    <source>
        <dbReference type="EMBL" id="MDC7149011.1"/>
    </source>
</evidence>
<accession>A0AAW6I615</accession>
<feature type="transmembrane region" description="Helical" evidence="1">
    <location>
        <begin position="287"/>
        <end position="307"/>
    </location>
</feature>
<dbReference type="Pfam" id="PF19528">
    <property type="entry name" value="DUF6056"/>
    <property type="match status" value="1"/>
</dbReference>
<feature type="transmembrane region" description="Helical" evidence="1">
    <location>
        <begin position="341"/>
        <end position="360"/>
    </location>
</feature>
<dbReference type="InterPro" id="IPR045691">
    <property type="entry name" value="DUF6056"/>
</dbReference>
<comment type="caution">
    <text evidence="2">The sequence shown here is derived from an EMBL/GenBank/DDBJ whole genome shotgun (WGS) entry which is preliminary data.</text>
</comment>
<reference evidence="2" key="1">
    <citation type="submission" date="2023-01" db="EMBL/GenBank/DDBJ databases">
        <title>Exploring GABA producing Bacteroides strains toward improving mental health.</title>
        <authorList>
            <person name="Yousuf B."/>
            <person name="Bouhlel N.E."/>
            <person name="Mottawea W."/>
            <person name="Hammami R."/>
        </authorList>
    </citation>
    <scope>NUCLEOTIDE SEQUENCE</scope>
    <source>
        <strain evidence="2">UO.H1047</strain>
    </source>
</reference>
<feature type="transmembrane region" description="Helical" evidence="1">
    <location>
        <begin position="91"/>
        <end position="112"/>
    </location>
</feature>
<feature type="transmembrane region" description="Helical" evidence="1">
    <location>
        <begin position="12"/>
        <end position="30"/>
    </location>
</feature>
<dbReference type="AlphaFoldDB" id="A0AAW6I615"/>
<organism evidence="2 3">
    <name type="scientific">Parabacteroides johnsonii</name>
    <dbReference type="NCBI Taxonomy" id="387661"/>
    <lineage>
        <taxon>Bacteria</taxon>
        <taxon>Pseudomonadati</taxon>
        <taxon>Bacteroidota</taxon>
        <taxon>Bacteroidia</taxon>
        <taxon>Bacteroidales</taxon>
        <taxon>Tannerellaceae</taxon>
        <taxon>Parabacteroides</taxon>
    </lineage>
</organism>
<proteinExistence type="predicted"/>
<feature type="transmembrane region" description="Helical" evidence="1">
    <location>
        <begin position="216"/>
        <end position="236"/>
    </location>
</feature>
<dbReference type="EMBL" id="JAQPYX010000051">
    <property type="protein sequence ID" value="MDC7149011.1"/>
    <property type="molecule type" value="Genomic_DNA"/>
</dbReference>
<keyword evidence="1" id="KW-0472">Membrane</keyword>
<name>A0AAW6I615_9BACT</name>
<keyword evidence="1" id="KW-1133">Transmembrane helix</keyword>
<feature type="transmembrane region" description="Helical" evidence="1">
    <location>
        <begin position="256"/>
        <end position="275"/>
    </location>
</feature>
<keyword evidence="1" id="KW-0812">Transmembrane</keyword>
<feature type="transmembrane region" description="Helical" evidence="1">
    <location>
        <begin position="118"/>
        <end position="135"/>
    </location>
</feature>
<dbReference type="RefSeq" id="WP_272696512.1">
    <property type="nucleotide sequence ID" value="NZ_CAOJXY010000015.1"/>
</dbReference>
<dbReference type="Proteomes" id="UP001213646">
    <property type="component" value="Unassembled WGS sequence"/>
</dbReference>
<evidence type="ECO:0000256" key="1">
    <source>
        <dbReference type="SAM" id="Phobius"/>
    </source>
</evidence>
<protein>
    <submittedName>
        <fullName evidence="2">DUF6056 family protein</fullName>
    </submittedName>
</protein>
<evidence type="ECO:0000313" key="3">
    <source>
        <dbReference type="Proteomes" id="UP001213646"/>
    </source>
</evidence>
<feature type="transmembrane region" description="Helical" evidence="1">
    <location>
        <begin position="147"/>
        <end position="166"/>
    </location>
</feature>
<sequence length="558" mass="65556">MMGNYKTGEYYLIFSYGVIGVLFYLLSVYTPLMADDFSFAYVYDRNGANILSPIMNLSDIIISQYNHYFVSNGRTPVQFIEQLFAGLLGRGLFNLFNTLIFLLFLWISASFIGQKKNRLYIVSALFLLFWFLLPVPGETLLWMSGSVCYLWASCFVLLFLHFFFKINTMSIPKWGYPFLFFAGVLSGWVHEGLTVGVSCCLFLYICFHRKKFRGNIVPLTLGFWGGTLLVFSSPGIWMRGISSFDLISFVMLRVRFALYIKAFWILMFILLYLYIRKRDLFKEFLKKNAILLGIAFFEFIFGCLIGLQSIRQTFFVELFSIILIAKYLVDYVELFYKYKMYFLLAVLCLFIPNYICSLNACMRNYELYQSVFEEYRNSKDGVIPTDYKRNSTWFSTHAMNRFVHPYFFTHNAYYYLNCYLPYYIRKDRLIVLPRVAYEQLYLDGSFCRPENRISSIEGDFYTIPSIDFYVMPLSKKDSKDYESMNVSYKFNMDSINIPWYIKPIRSYIKRLNPNGSLSNGSAITKLKDRSGNYYLLIDKPYATDLGVRVVEIEFVPNK</sequence>